<keyword evidence="1" id="KW-1133">Transmembrane helix</keyword>
<sequence>MRVGVTVTALHRLGVTADDVVALALEVAMEVVVGIFPPVSWFAIFAITAGQRIYVGHLGNLAPSRTSTCPGIIILGSHVALDLFSL</sequence>
<proteinExistence type="predicted"/>
<accession>A0A4Y1RUG3</accession>
<evidence type="ECO:0000313" key="2">
    <source>
        <dbReference type="EMBL" id="BBH07508.1"/>
    </source>
</evidence>
<reference evidence="2" key="1">
    <citation type="journal article" date="2019" name="Science">
        <title>Mutation of a bHLH transcription factor allowed almond domestication.</title>
        <authorList>
            <person name="Sanchez-Perez R."/>
            <person name="Pavan S."/>
            <person name="Mazzeo R."/>
            <person name="Moldovan C."/>
            <person name="Aiese Cigliano R."/>
            <person name="Del Cueto J."/>
            <person name="Ricciardi F."/>
            <person name="Lotti C."/>
            <person name="Ricciardi L."/>
            <person name="Dicenta F."/>
            <person name="Lopez-Marques R.L."/>
            <person name="Lindberg Moller B."/>
        </authorList>
    </citation>
    <scope>NUCLEOTIDE SEQUENCE</scope>
</reference>
<protein>
    <submittedName>
        <fullName evidence="2">SC35-like splicing factor 33</fullName>
    </submittedName>
</protein>
<keyword evidence="1" id="KW-0812">Transmembrane</keyword>
<evidence type="ECO:0000256" key="1">
    <source>
        <dbReference type="SAM" id="Phobius"/>
    </source>
</evidence>
<keyword evidence="1" id="KW-0472">Membrane</keyword>
<dbReference type="AlphaFoldDB" id="A0A4Y1RUG3"/>
<name>A0A4Y1RUG3_PRUDU</name>
<feature type="transmembrane region" description="Helical" evidence="1">
    <location>
        <begin position="27"/>
        <end position="47"/>
    </location>
</feature>
<organism evidence="2">
    <name type="scientific">Prunus dulcis</name>
    <name type="common">Almond</name>
    <name type="synonym">Amygdalus dulcis</name>
    <dbReference type="NCBI Taxonomy" id="3755"/>
    <lineage>
        <taxon>Eukaryota</taxon>
        <taxon>Viridiplantae</taxon>
        <taxon>Streptophyta</taxon>
        <taxon>Embryophyta</taxon>
        <taxon>Tracheophyta</taxon>
        <taxon>Spermatophyta</taxon>
        <taxon>Magnoliopsida</taxon>
        <taxon>eudicotyledons</taxon>
        <taxon>Gunneridae</taxon>
        <taxon>Pentapetalae</taxon>
        <taxon>rosids</taxon>
        <taxon>fabids</taxon>
        <taxon>Rosales</taxon>
        <taxon>Rosaceae</taxon>
        <taxon>Amygdaloideae</taxon>
        <taxon>Amygdaleae</taxon>
        <taxon>Prunus</taxon>
    </lineage>
</organism>
<dbReference type="EMBL" id="AP019303">
    <property type="protein sequence ID" value="BBH07508.1"/>
    <property type="molecule type" value="Genomic_DNA"/>
</dbReference>
<gene>
    <name evidence="2" type="ORF">Prudu_019469</name>
</gene>